<dbReference type="Proteomes" id="UP000499080">
    <property type="component" value="Unassembled WGS sequence"/>
</dbReference>
<dbReference type="AlphaFoldDB" id="A0A4Y2RIT3"/>
<reference evidence="1 2" key="1">
    <citation type="journal article" date="2019" name="Sci. Rep.">
        <title>Orb-weaving spider Araneus ventricosus genome elucidates the spidroin gene catalogue.</title>
        <authorList>
            <person name="Kono N."/>
            <person name="Nakamura H."/>
            <person name="Ohtoshi R."/>
            <person name="Moran D.A.P."/>
            <person name="Shinohara A."/>
            <person name="Yoshida Y."/>
            <person name="Fujiwara M."/>
            <person name="Mori M."/>
            <person name="Tomita M."/>
            <person name="Arakawa K."/>
        </authorList>
    </citation>
    <scope>NUCLEOTIDE SEQUENCE [LARGE SCALE GENOMIC DNA]</scope>
</reference>
<proteinExistence type="predicted"/>
<organism evidence="1 2">
    <name type="scientific">Araneus ventricosus</name>
    <name type="common">Orbweaver spider</name>
    <name type="synonym">Epeira ventricosa</name>
    <dbReference type="NCBI Taxonomy" id="182803"/>
    <lineage>
        <taxon>Eukaryota</taxon>
        <taxon>Metazoa</taxon>
        <taxon>Ecdysozoa</taxon>
        <taxon>Arthropoda</taxon>
        <taxon>Chelicerata</taxon>
        <taxon>Arachnida</taxon>
        <taxon>Araneae</taxon>
        <taxon>Araneomorphae</taxon>
        <taxon>Entelegynae</taxon>
        <taxon>Araneoidea</taxon>
        <taxon>Araneidae</taxon>
        <taxon>Araneus</taxon>
    </lineage>
</organism>
<evidence type="ECO:0000313" key="2">
    <source>
        <dbReference type="Proteomes" id="UP000499080"/>
    </source>
</evidence>
<keyword evidence="2" id="KW-1185">Reference proteome</keyword>
<comment type="caution">
    <text evidence="1">The sequence shown here is derived from an EMBL/GenBank/DDBJ whole genome shotgun (WGS) entry which is preliminary data.</text>
</comment>
<gene>
    <name evidence="1" type="ORF">AVEN_261551_1</name>
</gene>
<accession>A0A4Y2RIT3</accession>
<evidence type="ECO:0000313" key="1">
    <source>
        <dbReference type="EMBL" id="GBN75623.1"/>
    </source>
</evidence>
<dbReference type="EMBL" id="BGPR01017265">
    <property type="protein sequence ID" value="GBN75623.1"/>
    <property type="molecule type" value="Genomic_DNA"/>
</dbReference>
<sequence length="88" mass="10088">MGASDEVRYCKRLFDWPMPTTEATQRPMLSDFSGTGFTRTAARVSIAIRNRMWFQLQPTSALMCAITIHFWGPMDRAWWTCPLATPIS</sequence>
<protein>
    <submittedName>
        <fullName evidence="1">Uncharacterized protein</fullName>
    </submittedName>
</protein>
<name>A0A4Y2RIT3_ARAVE</name>